<keyword evidence="1" id="KW-0206">Cytoskeleton</keyword>
<dbReference type="SUPFAM" id="SSF49354">
    <property type="entry name" value="PapD-like"/>
    <property type="match status" value="2"/>
</dbReference>
<feature type="compositionally biased region" description="Basic residues" evidence="2">
    <location>
        <begin position="41"/>
        <end position="75"/>
    </location>
</feature>
<dbReference type="WBParaSite" id="TCLT_0000211501-mRNA-1">
    <property type="protein sequence ID" value="TCLT_0000211501-mRNA-1"/>
    <property type="gene ID" value="TCLT_0000211501"/>
</dbReference>
<keyword evidence="5" id="KW-1185">Reference proteome</keyword>
<reference evidence="4 5" key="2">
    <citation type="submission" date="2018-11" db="EMBL/GenBank/DDBJ databases">
        <authorList>
            <consortium name="Pathogen Informatics"/>
        </authorList>
    </citation>
    <scope>NUCLEOTIDE SEQUENCE [LARGE SCALE GENOMIC DNA]</scope>
</reference>
<dbReference type="Gene3D" id="2.60.40.10">
    <property type="entry name" value="Immunoglobulins"/>
    <property type="match status" value="2"/>
</dbReference>
<dbReference type="InterPro" id="IPR013783">
    <property type="entry name" value="Ig-like_fold"/>
</dbReference>
<evidence type="ECO:0000313" key="5">
    <source>
        <dbReference type="Proteomes" id="UP000276776"/>
    </source>
</evidence>
<dbReference type="PANTHER" id="PTHR22947:SF12">
    <property type="entry name" value="MAJOR SPERM PROTEIN"/>
    <property type="match status" value="1"/>
</dbReference>
<name>A0A0N5CPH2_THECL</name>
<dbReference type="Pfam" id="PF00635">
    <property type="entry name" value="Motile_Sperm"/>
    <property type="match status" value="2"/>
</dbReference>
<dbReference type="AlphaFoldDB" id="A0A0N5CPH2"/>
<dbReference type="PROSITE" id="PS50202">
    <property type="entry name" value="MSP"/>
    <property type="match status" value="2"/>
</dbReference>
<feature type="region of interest" description="Disordered" evidence="2">
    <location>
        <begin position="31"/>
        <end position="140"/>
    </location>
</feature>
<evidence type="ECO:0000259" key="3">
    <source>
        <dbReference type="PROSITE" id="PS50202"/>
    </source>
</evidence>
<organism evidence="6">
    <name type="scientific">Thelazia callipaeda</name>
    <name type="common">Oriental eyeworm</name>
    <name type="synonym">Parasitic nematode</name>
    <dbReference type="NCBI Taxonomy" id="103827"/>
    <lineage>
        <taxon>Eukaryota</taxon>
        <taxon>Metazoa</taxon>
        <taxon>Ecdysozoa</taxon>
        <taxon>Nematoda</taxon>
        <taxon>Chromadorea</taxon>
        <taxon>Rhabditida</taxon>
        <taxon>Spirurina</taxon>
        <taxon>Spiruromorpha</taxon>
        <taxon>Thelazioidea</taxon>
        <taxon>Thelaziidae</taxon>
        <taxon>Thelazia</taxon>
    </lineage>
</organism>
<dbReference type="InterPro" id="IPR051774">
    <property type="entry name" value="Sperm-specific_class_P"/>
</dbReference>
<evidence type="ECO:0000313" key="4">
    <source>
        <dbReference type="EMBL" id="VDM97886.1"/>
    </source>
</evidence>
<gene>
    <name evidence="4" type="ORF">TCLT_LOCUS2116</name>
</gene>
<dbReference type="OrthoDB" id="5866971at2759"/>
<dbReference type="EMBL" id="UYYF01000368">
    <property type="protein sequence ID" value="VDM97886.1"/>
    <property type="molecule type" value="Genomic_DNA"/>
</dbReference>
<dbReference type="STRING" id="103827.A0A0N5CPH2"/>
<dbReference type="InterPro" id="IPR000535">
    <property type="entry name" value="MSP_dom"/>
</dbReference>
<feature type="compositionally biased region" description="Basic and acidic residues" evidence="2">
    <location>
        <begin position="76"/>
        <end position="91"/>
    </location>
</feature>
<evidence type="ECO:0000313" key="6">
    <source>
        <dbReference type="WBParaSite" id="TCLT_0000211501-mRNA-1"/>
    </source>
</evidence>
<dbReference type="OMA" id="DKMVFLW"/>
<reference evidence="6" key="1">
    <citation type="submission" date="2017-02" db="UniProtKB">
        <authorList>
            <consortium name="WormBaseParasite"/>
        </authorList>
    </citation>
    <scope>IDENTIFICATION</scope>
</reference>
<dbReference type="InterPro" id="IPR008962">
    <property type="entry name" value="PapD-like_sf"/>
</dbReference>
<accession>A0A0N5CPH2</accession>
<sequence length="421" mass="47350">MVLVFSQGFLYYAILPSTLIIFSLIVCGSSRPKRESEKKSKDGKKRKKISSAARKKRKSRSKKSKSTRSGKKKSRKSDSKSKSRIEHEKGSRSARASKRMKSSSSTKSIENLSSKPRRSSRLERFPCSGRRVPSVGTVNSAKSGEASITYSNRDVARSINETPKNGIKLEPQSLHWNVSGGLQKVYLKNLDNDRKAIKVKCSDNQLYRVSPVYTFIAPNQTLGFDVVRQNGGPKIDKMVFLWTMADESDRNVSALFNDVSSYPMLVLPLIVNSSPKRKWKKTNLEHSLKILHHFKSLHSNYSSKFVDSEEPYDLKMEPTELRWNASGGTQKVFITNPTNYRRAVKVKCSDNNLYRVNPVFSFVDPGQILTIDISRQNGGAKVDKMVFVAALAGKNDKDPRESFQNNSVKPMMVLPLIATNA</sequence>
<feature type="domain" description="MSP" evidence="3">
    <location>
        <begin position="158"/>
        <end position="274"/>
    </location>
</feature>
<proteinExistence type="predicted"/>
<comment type="function">
    <text evidence="1">Central component in molecular interactions underlying sperm crawling. Forms an extensive filament system that extends from sperm villipoda, along the leading edge of the pseudopod.</text>
</comment>
<protein>
    <recommendedName>
        <fullName evidence="1">Major sperm protein</fullName>
    </recommendedName>
</protein>
<evidence type="ECO:0000256" key="2">
    <source>
        <dbReference type="SAM" id="MobiDB-lite"/>
    </source>
</evidence>
<evidence type="ECO:0000256" key="1">
    <source>
        <dbReference type="RuleBase" id="RU003425"/>
    </source>
</evidence>
<feature type="domain" description="MSP" evidence="3">
    <location>
        <begin position="313"/>
        <end position="421"/>
    </location>
</feature>
<feature type="compositionally biased region" description="Low complexity" evidence="2">
    <location>
        <begin position="102"/>
        <end position="114"/>
    </location>
</feature>
<dbReference type="Proteomes" id="UP000276776">
    <property type="component" value="Unassembled WGS sequence"/>
</dbReference>
<keyword evidence="1" id="KW-0963">Cytoplasm</keyword>
<dbReference type="PANTHER" id="PTHR22947">
    <property type="entry name" value="MAJOR SPERM PROTEIN"/>
    <property type="match status" value="1"/>
</dbReference>